<evidence type="ECO:0000313" key="2">
    <source>
        <dbReference type="EMBL" id="GEM50204.1"/>
    </source>
</evidence>
<gene>
    <name evidence="2" type="ORF">DC3_58390</name>
</gene>
<organism evidence="2 3">
    <name type="scientific">Deinococcus cellulosilyticus (strain DSM 18568 / NBRC 106333 / KACC 11606 / 5516J-15)</name>
    <dbReference type="NCBI Taxonomy" id="1223518"/>
    <lineage>
        <taxon>Bacteria</taxon>
        <taxon>Thermotogati</taxon>
        <taxon>Deinococcota</taxon>
        <taxon>Deinococci</taxon>
        <taxon>Deinococcales</taxon>
        <taxon>Deinococcaceae</taxon>
        <taxon>Deinococcus</taxon>
    </lineage>
</organism>
<dbReference type="Gene3D" id="3.30.420.10">
    <property type="entry name" value="Ribonuclease H-like superfamily/Ribonuclease H"/>
    <property type="match status" value="1"/>
</dbReference>
<sequence length="183" mass="21015">MLGFQDEVWWSRFAQPKRALWTDQNRPQTEKPQWQSGDQDPKALACYGLLRADSGEMMLRFVKGRPISAVTCDFLLWVTQELGKQGKKALLLIWDNASWHMSKQVISWIKWHNREAKMSGGVRILSCLLPKRSPWLNPIEPKWLHGKRAVMPAQGLLSAEELESRVCAYYGCPKLEPLAQPLS</sequence>
<comment type="caution">
    <text evidence="2">The sequence shown here is derived from an EMBL/GenBank/DDBJ whole genome shotgun (WGS) entry which is preliminary data.</text>
</comment>
<dbReference type="Pfam" id="PF13358">
    <property type="entry name" value="DDE_3"/>
    <property type="match status" value="1"/>
</dbReference>
<dbReference type="GO" id="GO:0003676">
    <property type="term" value="F:nucleic acid binding"/>
    <property type="evidence" value="ECO:0007669"/>
    <property type="project" value="InterPro"/>
</dbReference>
<dbReference type="InterPro" id="IPR036397">
    <property type="entry name" value="RNaseH_sf"/>
</dbReference>
<keyword evidence="3" id="KW-1185">Reference proteome</keyword>
<proteinExistence type="predicted"/>
<name>A0A511NBK3_DEIC1</name>
<dbReference type="EMBL" id="BJXB01000086">
    <property type="protein sequence ID" value="GEM50204.1"/>
    <property type="molecule type" value="Genomic_DNA"/>
</dbReference>
<evidence type="ECO:0000313" key="3">
    <source>
        <dbReference type="Proteomes" id="UP000321306"/>
    </source>
</evidence>
<feature type="domain" description="Tc1-like transposase DDE" evidence="1">
    <location>
        <begin position="73"/>
        <end position="161"/>
    </location>
</feature>
<dbReference type="Proteomes" id="UP000321306">
    <property type="component" value="Unassembled WGS sequence"/>
</dbReference>
<reference evidence="2 3" key="1">
    <citation type="submission" date="2019-07" db="EMBL/GenBank/DDBJ databases">
        <title>Whole genome shotgun sequence of Deinococcus cellulosilyticus NBRC 106333.</title>
        <authorList>
            <person name="Hosoyama A."/>
            <person name="Uohara A."/>
            <person name="Ohji S."/>
            <person name="Ichikawa N."/>
        </authorList>
    </citation>
    <scope>NUCLEOTIDE SEQUENCE [LARGE SCALE GENOMIC DNA]</scope>
    <source>
        <strain evidence="2 3">NBRC 106333</strain>
    </source>
</reference>
<protein>
    <recommendedName>
        <fullName evidence="1">Tc1-like transposase DDE domain-containing protein</fullName>
    </recommendedName>
</protein>
<dbReference type="InterPro" id="IPR038717">
    <property type="entry name" value="Tc1-like_DDE_dom"/>
</dbReference>
<dbReference type="OrthoDB" id="65539at2"/>
<evidence type="ECO:0000259" key="1">
    <source>
        <dbReference type="Pfam" id="PF13358"/>
    </source>
</evidence>
<dbReference type="AlphaFoldDB" id="A0A511NBK3"/>
<accession>A0A511NBK3</accession>